<protein>
    <submittedName>
        <fullName evidence="2">Uncharacterized protein</fullName>
    </submittedName>
</protein>
<reference evidence="1" key="1">
    <citation type="submission" date="2015-03" db="EMBL/GenBank/DDBJ databases">
        <title>Wuchereria bancrofti Genome Sequencing Papua New Guinea Strain.</title>
        <authorList>
            <person name="Small S.T."/>
            <person name="Serre D."/>
            <person name="Zimmerman P.A."/>
        </authorList>
    </citation>
    <scope>NUCLEOTIDE SEQUENCE [LARGE SCALE GENOMIC DNA]</scope>
    <source>
        <strain evidence="1">pt0022</strain>
    </source>
</reference>
<sequence length="218" mass="25204">MLQEKEERKVDDAIHDLHVLYMKYFSLDDPWQPLLNRTNQRTQLLQRMATAVDEILNADKRPNWLHPAMFHGPLTSAICSLPPIPDNNAILMPPTVDPREVYWSKFSICNHSRPLEEKPFIVSLQYYSPYSLQKLSNNLNLSTSPLISDSLTISAKKNALPRVGALPNDKFRDAKQIEIELFVGKILRVRGLQFNRTNDESKPKKYLYQLPSTNPIYE</sequence>
<dbReference type="Proteomes" id="UP000093561">
    <property type="component" value="Unassembled WGS sequence"/>
</dbReference>
<evidence type="ECO:0000313" key="2">
    <source>
        <dbReference type="WBParaSite" id="mrna-Wban_08508"/>
    </source>
</evidence>
<reference evidence="1" key="2">
    <citation type="journal article" date="2016" name="Mol. Ecol.">
        <title>Population genomics of the filarial nematode parasite Wuchereria bancrofti from mosquitoes.</title>
        <authorList>
            <person name="Small S.T."/>
            <person name="Reimer L.J."/>
            <person name="Tisch D.J."/>
            <person name="King C.L."/>
            <person name="Christensen B.M."/>
            <person name="Siba P.M."/>
            <person name="Kazura J.W."/>
            <person name="Serre D."/>
            <person name="Zimmerman P.A."/>
        </authorList>
    </citation>
    <scope>NUCLEOTIDE SEQUENCE</scope>
    <source>
        <strain evidence="1">pt0022</strain>
    </source>
</reference>
<evidence type="ECO:0000313" key="1">
    <source>
        <dbReference type="Proteomes" id="UP000093561"/>
    </source>
</evidence>
<reference evidence="2" key="3">
    <citation type="submission" date="2024-02" db="UniProtKB">
        <authorList>
            <consortium name="WormBaseParasite"/>
        </authorList>
    </citation>
    <scope>IDENTIFICATION</scope>
    <source>
        <strain evidence="2">pt0022</strain>
    </source>
</reference>
<proteinExistence type="predicted"/>
<name>A0AAF5RWY2_WUCBA</name>
<dbReference type="AlphaFoldDB" id="A0AAF5RWY2"/>
<organism evidence="1 2">
    <name type="scientific">Wuchereria bancrofti</name>
    <dbReference type="NCBI Taxonomy" id="6293"/>
    <lineage>
        <taxon>Eukaryota</taxon>
        <taxon>Metazoa</taxon>
        <taxon>Ecdysozoa</taxon>
        <taxon>Nematoda</taxon>
        <taxon>Chromadorea</taxon>
        <taxon>Rhabditida</taxon>
        <taxon>Spirurina</taxon>
        <taxon>Spiruromorpha</taxon>
        <taxon>Filarioidea</taxon>
        <taxon>Onchocercidae</taxon>
        <taxon>Wuchereria</taxon>
    </lineage>
</organism>
<dbReference type="WBParaSite" id="mrna-Wban_08508">
    <property type="protein sequence ID" value="mrna-Wban_08508"/>
    <property type="gene ID" value="Wban_08508"/>
</dbReference>
<accession>A0AAF5RWY2</accession>